<accession>A0A150IKT3</accession>
<dbReference type="AlphaFoldDB" id="A0A150IKT3"/>
<comment type="caution">
    <text evidence="1">The sequence shown here is derived from an EMBL/GenBank/DDBJ whole genome shotgun (WGS) entry which is preliminary data.</text>
</comment>
<gene>
    <name evidence="1" type="ORF">APG10_00911</name>
</gene>
<dbReference type="Proteomes" id="UP000092401">
    <property type="component" value="Unassembled WGS sequence"/>
</dbReference>
<dbReference type="EMBL" id="LNGE01000020">
    <property type="protein sequence ID" value="KYC45405.1"/>
    <property type="molecule type" value="Genomic_DNA"/>
</dbReference>
<reference evidence="1 2" key="1">
    <citation type="journal article" date="2016" name="ISME J.">
        <title>Chasing the elusive Euryarchaeota class WSA2: genomes reveal a uniquely fastidious methyl-reducing methanogen.</title>
        <authorList>
            <person name="Nobu M.K."/>
            <person name="Narihiro T."/>
            <person name="Kuroda K."/>
            <person name="Mei R."/>
            <person name="Liu W.T."/>
        </authorList>
    </citation>
    <scope>NUCLEOTIDE SEQUENCE [LARGE SCALE GENOMIC DNA]</scope>
    <source>
        <strain evidence="1">B03fssc0709_Meth_Bin005</strain>
    </source>
</reference>
<evidence type="ECO:0000313" key="1">
    <source>
        <dbReference type="EMBL" id="KYC45405.1"/>
    </source>
</evidence>
<protein>
    <submittedName>
        <fullName evidence="1">Uncharacterized protein</fullName>
    </submittedName>
</protein>
<proteinExistence type="predicted"/>
<dbReference type="PATRIC" id="fig|1706436.3.peg.923"/>
<evidence type="ECO:0000313" key="2">
    <source>
        <dbReference type="Proteomes" id="UP000092401"/>
    </source>
</evidence>
<sequence>MLSENLGIRISKKNEIIPNIEFKIIKNEVEKYVLDNRLKVELDKNLLYISPIEIQIAYKLYLGSEKDIIDAIHLNKIFHNYIKQEELEYWAKYFKVEGKLKNCLVKR</sequence>
<organism evidence="1 2">
    <name type="scientific">Candidatus Methanofastidiosum methylothiophilum</name>
    <dbReference type="NCBI Taxonomy" id="1705564"/>
    <lineage>
        <taxon>Archaea</taxon>
        <taxon>Methanobacteriati</taxon>
        <taxon>Methanobacteriota</taxon>
        <taxon>Stenosarchaea group</taxon>
        <taxon>Candidatus Methanofastidiosia</taxon>
        <taxon>Candidatus Methanofastidiosales</taxon>
        <taxon>Candidatus Methanofastidiosaceae</taxon>
        <taxon>Candidatus Methanofastidiosum</taxon>
    </lineage>
</organism>
<name>A0A150IKT3_9EURY</name>